<name>A0ACC1CPR8_9NEOP</name>
<proteinExistence type="predicted"/>
<evidence type="ECO:0000313" key="2">
    <source>
        <dbReference type="Proteomes" id="UP000824533"/>
    </source>
</evidence>
<gene>
    <name evidence="1" type="ORF">K1T71_010758</name>
</gene>
<protein>
    <submittedName>
        <fullName evidence="1">Uncharacterized protein</fullName>
    </submittedName>
</protein>
<keyword evidence="2" id="KW-1185">Reference proteome</keyword>
<dbReference type="EMBL" id="CM034405">
    <property type="protein sequence ID" value="KAJ0173609.1"/>
    <property type="molecule type" value="Genomic_DNA"/>
</dbReference>
<reference evidence="1 2" key="1">
    <citation type="journal article" date="2021" name="Front. Genet.">
        <title>Chromosome-Level Genome Assembly Reveals Significant Gene Expansion in the Toll and IMD Signaling Pathways of Dendrolimus kikuchii.</title>
        <authorList>
            <person name="Zhou J."/>
            <person name="Wu P."/>
            <person name="Xiong Z."/>
            <person name="Liu N."/>
            <person name="Zhao N."/>
            <person name="Ji M."/>
            <person name="Qiu Y."/>
            <person name="Yang B."/>
        </authorList>
    </citation>
    <scope>NUCLEOTIDE SEQUENCE [LARGE SCALE GENOMIC DNA]</scope>
    <source>
        <strain evidence="1">Ann1</strain>
    </source>
</reference>
<dbReference type="Proteomes" id="UP000824533">
    <property type="component" value="Linkage Group LG19"/>
</dbReference>
<sequence>MSIPPLVCSTPPPPDQCEEDKDPEDFDIRYNLSQEDEDETNDYDYDSFSTYNHLQNQHSSDNIENIPVVNDNDTGTGKDHAQSISHSLIESPSMIKIDQNKETNTEQLNNIISETCENSLKSDEDNNIEDLDLKLDESTKISNKPIIVEDDDFNISVKDQTVIIPTTDNVVDKQNINICILDQHEAEVKTLCSDKIELVEEDIPEFLSINTTIDGNDEINYPQSDLSHTELNKPNVELETLPDYDFEDFDDFQFSRPEIDSNIVIDNCDNPWDKRIDEDTEFSDFTANFDHIANNEVEQIATGVFSNTLAYNVEEHLQEQVSQNVDDDDDFGDFDDFKSSNVKATNLNISSEDQIDIYDQVPVLNLEVSDKGHQILDSVNQVLNSIFPEDIIEPDSEFECKLDSLLSETWGHLMETDVRQPYIINWNNSLGQKTLLRALSIDSRNILFGPKWSHNMPKYAVTLSSAPLQPQKPILQSSMSQNETSSMESVSSKMGNWTDPFTSDGQESCNTENEVTSKKRKPINIEVFESASSKPESLYPSNISVQPLRQISLPDTHIFTPTDSETPRSKTIHYNTGPTVLLPEQHSNNTHTFQSDNSISKPESNNYEDDDYWEFQDFKCTPNLNTVLDASVTAAPAVTADSDNQNKLNKTYQGELLQPIKINPVVPKLNWPNPGEVKEVFDDFSDFVSNSSCSKDTFGQITNNGIAVECNSVANANDKVANTHINETEVAQCNIPVNFEDEFDTFQYALPTQNTSKILLDQKSNFEEAFSKLNFNLSDNISSTNPPKHGVALTKHMFSMSNTAESSNKHSLTFQSQSQSNILQPTPSNSNSQTQQKTGQILQPLSLESYSQLNWPSPGIDLQDLSKFNPVESLHSLKSDLSNSASNKSSSPIHNQKNSANNQAADDEVWGEFVSSKPKPQQSSQKKNHNFGDDDEWTDFVSSPSVKPQNGLNTISFNVHTNSNIQKSMYQNKLSKNKQTSIDIPTLNYITPKTNNPKSCNDRHFQNL</sequence>
<accession>A0ACC1CPR8</accession>
<evidence type="ECO:0000313" key="1">
    <source>
        <dbReference type="EMBL" id="KAJ0173609.1"/>
    </source>
</evidence>
<organism evidence="1 2">
    <name type="scientific">Dendrolimus kikuchii</name>
    <dbReference type="NCBI Taxonomy" id="765133"/>
    <lineage>
        <taxon>Eukaryota</taxon>
        <taxon>Metazoa</taxon>
        <taxon>Ecdysozoa</taxon>
        <taxon>Arthropoda</taxon>
        <taxon>Hexapoda</taxon>
        <taxon>Insecta</taxon>
        <taxon>Pterygota</taxon>
        <taxon>Neoptera</taxon>
        <taxon>Endopterygota</taxon>
        <taxon>Lepidoptera</taxon>
        <taxon>Glossata</taxon>
        <taxon>Ditrysia</taxon>
        <taxon>Bombycoidea</taxon>
        <taxon>Lasiocampidae</taxon>
        <taxon>Dendrolimus</taxon>
    </lineage>
</organism>
<comment type="caution">
    <text evidence="1">The sequence shown here is derived from an EMBL/GenBank/DDBJ whole genome shotgun (WGS) entry which is preliminary data.</text>
</comment>